<dbReference type="OrthoDB" id="9762066at2"/>
<accession>A0A511X210</accession>
<evidence type="ECO:0000313" key="2">
    <source>
        <dbReference type="Proteomes" id="UP000321400"/>
    </source>
</evidence>
<evidence type="ECO:0000313" key="1">
    <source>
        <dbReference type="EMBL" id="GEN56982.1"/>
    </source>
</evidence>
<comment type="caution">
    <text evidence="1">The sequence shown here is derived from an EMBL/GenBank/DDBJ whole genome shotgun (WGS) entry which is preliminary data.</text>
</comment>
<protein>
    <submittedName>
        <fullName evidence="1">Uncharacterized protein</fullName>
    </submittedName>
</protein>
<reference evidence="1 2" key="1">
    <citation type="submission" date="2019-07" db="EMBL/GenBank/DDBJ databases">
        <title>Whole genome shotgun sequence of Halolactibacillus alkaliphilus NBRC 103919.</title>
        <authorList>
            <person name="Hosoyama A."/>
            <person name="Uohara A."/>
            <person name="Ohji S."/>
            <person name="Ichikawa N."/>
        </authorList>
    </citation>
    <scope>NUCLEOTIDE SEQUENCE [LARGE SCALE GENOMIC DNA]</scope>
    <source>
        <strain evidence="1 2">NBRC 103919</strain>
    </source>
</reference>
<gene>
    <name evidence="1" type="ORF">HAL01_14460</name>
</gene>
<dbReference type="AlphaFoldDB" id="A0A511X210"/>
<dbReference type="Proteomes" id="UP000321400">
    <property type="component" value="Unassembled WGS sequence"/>
</dbReference>
<dbReference type="EMBL" id="BJYE01000016">
    <property type="protein sequence ID" value="GEN56982.1"/>
    <property type="molecule type" value="Genomic_DNA"/>
</dbReference>
<name>A0A511X210_9BACI</name>
<keyword evidence="2" id="KW-1185">Reference proteome</keyword>
<sequence>MIYGHSLVDKNTIHVRFYDGTTENNQLIEFTETGTLTEKVFELDRVYGKQSVTFIFVPGSHFDFASFKFTTKQYPYQKVTCSQSGKASWVSE</sequence>
<dbReference type="STRING" id="442899.SAMN05720591_11615"/>
<organism evidence="1 2">
    <name type="scientific">Halolactibacillus alkaliphilus</name>
    <dbReference type="NCBI Taxonomy" id="442899"/>
    <lineage>
        <taxon>Bacteria</taxon>
        <taxon>Bacillati</taxon>
        <taxon>Bacillota</taxon>
        <taxon>Bacilli</taxon>
        <taxon>Bacillales</taxon>
        <taxon>Bacillaceae</taxon>
        <taxon>Halolactibacillus</taxon>
    </lineage>
</organism>
<proteinExistence type="predicted"/>